<protein>
    <submittedName>
        <fullName evidence="2">Uncharacterized protein</fullName>
    </submittedName>
</protein>
<evidence type="ECO:0000313" key="2">
    <source>
        <dbReference type="EMBL" id="VEL35720.1"/>
    </source>
</evidence>
<sequence>MEIIIANYRLLRTSQMLYLNHVPQLTHSRISRLMSTLNSMIQSMIIWLTELTDILPSKGSSQSSRVWRDSYARLPYLDLSICHFFSKILELHSLFSPQCNSMQTTVHLVRSIWSLVVKPLFLNRLSDVSSKPSIWRLRLVYLLVSKLSCGLAMSPSSSGSCNDSSVIKELNLTALLWPAEPFVSLALAEEKLDFCHLIPLYWILSYKGAATLIDFIPEISTVFNEYPPLLFVPSSEVRLNKQRAHLFDFLLCQLCRLQLHHQARIALPLTQKTHDSYQPILPADLCHRVLLSVCLLRLSSSMAHPIGAIDLSKSSSIKNMESHVQLLVDEVLQHLTSSLLRFPSTILVSSPLHNAAKTLRTPTSSMKPTCPPLRKRRSTEESIKYQSSTGTTDNLVAGFRETRYDDGQKVLNLIALLRLLLNSDTVSIIYPCFSYENFTRLYAVVIRHPLNLLQLAEEAQILNMTATNTERKQISRLDIFDEKYSPTKSSVFSTDSHLSERAFQDEINEQRLTNAIRRDIELRSHLHTILLNFALECSVKKDCRSMMENRSGKKIVQTALEPCCLVASVTGLLEEALFMRDPSSLSTNTTFILWMVELVSQSANLIAQQKMIGTTMRSLEDGDCLPGLLTCLLEATRLGFKHQLSRQRQLPEALFMRLLSAALSLADCLYRLASRLQKSEFLTDTAGNLIRMLETAIRLGLDRWPAPSDQFALLIIKCLDYWIMVSHFKYMFVSFKDYIFLVAL</sequence>
<keyword evidence="3" id="KW-1185">Reference proteome</keyword>
<organism evidence="2 3">
    <name type="scientific">Protopolystoma xenopodis</name>
    <dbReference type="NCBI Taxonomy" id="117903"/>
    <lineage>
        <taxon>Eukaryota</taxon>
        <taxon>Metazoa</taxon>
        <taxon>Spiralia</taxon>
        <taxon>Lophotrochozoa</taxon>
        <taxon>Platyhelminthes</taxon>
        <taxon>Monogenea</taxon>
        <taxon>Polyopisthocotylea</taxon>
        <taxon>Polystomatidea</taxon>
        <taxon>Polystomatidae</taxon>
        <taxon>Protopolystoma</taxon>
    </lineage>
</organism>
<dbReference type="Proteomes" id="UP000784294">
    <property type="component" value="Unassembled WGS sequence"/>
</dbReference>
<reference evidence="2" key="1">
    <citation type="submission" date="2018-11" db="EMBL/GenBank/DDBJ databases">
        <authorList>
            <consortium name="Pathogen Informatics"/>
        </authorList>
    </citation>
    <scope>NUCLEOTIDE SEQUENCE</scope>
</reference>
<dbReference type="AlphaFoldDB" id="A0A448XFR6"/>
<name>A0A448XFR6_9PLAT</name>
<evidence type="ECO:0000256" key="1">
    <source>
        <dbReference type="SAM" id="MobiDB-lite"/>
    </source>
</evidence>
<evidence type="ECO:0000313" key="3">
    <source>
        <dbReference type="Proteomes" id="UP000784294"/>
    </source>
</evidence>
<gene>
    <name evidence="2" type="ORF">PXEA_LOCUS29160</name>
</gene>
<accession>A0A448XFR6</accession>
<dbReference type="EMBL" id="CAAALY010250475">
    <property type="protein sequence ID" value="VEL35720.1"/>
    <property type="molecule type" value="Genomic_DNA"/>
</dbReference>
<feature type="region of interest" description="Disordered" evidence="1">
    <location>
        <begin position="360"/>
        <end position="387"/>
    </location>
</feature>
<comment type="caution">
    <text evidence="2">The sequence shown here is derived from an EMBL/GenBank/DDBJ whole genome shotgun (WGS) entry which is preliminary data.</text>
</comment>
<proteinExistence type="predicted"/>